<gene>
    <name evidence="3" type="ORF">RRG08_011363</name>
</gene>
<evidence type="ECO:0000313" key="3">
    <source>
        <dbReference type="EMBL" id="KAK3771428.1"/>
    </source>
</evidence>
<dbReference type="Pfam" id="PF13843">
    <property type="entry name" value="DDE_Tnp_1_7"/>
    <property type="match status" value="1"/>
</dbReference>
<evidence type="ECO:0000256" key="1">
    <source>
        <dbReference type="SAM" id="MobiDB-lite"/>
    </source>
</evidence>
<dbReference type="PANTHER" id="PTHR46599:SF3">
    <property type="entry name" value="PIGGYBAC TRANSPOSABLE ELEMENT-DERIVED PROTEIN 4"/>
    <property type="match status" value="1"/>
</dbReference>
<proteinExistence type="predicted"/>
<dbReference type="Proteomes" id="UP001283361">
    <property type="component" value="Unassembled WGS sequence"/>
</dbReference>
<evidence type="ECO:0000313" key="4">
    <source>
        <dbReference type="Proteomes" id="UP001283361"/>
    </source>
</evidence>
<reference evidence="3" key="1">
    <citation type="journal article" date="2023" name="G3 (Bethesda)">
        <title>A reference genome for the long-term kleptoplast-retaining sea slug Elysia crispata morphotype clarki.</title>
        <authorList>
            <person name="Eastman K.E."/>
            <person name="Pendleton A.L."/>
            <person name="Shaikh M.A."/>
            <person name="Suttiyut T."/>
            <person name="Ogas R."/>
            <person name="Tomko P."/>
            <person name="Gavelis G."/>
            <person name="Widhalm J.R."/>
            <person name="Wisecaver J.H."/>
        </authorList>
    </citation>
    <scope>NUCLEOTIDE SEQUENCE</scope>
    <source>
        <strain evidence="3">ECLA1</strain>
    </source>
</reference>
<dbReference type="InterPro" id="IPR029526">
    <property type="entry name" value="PGBD"/>
</dbReference>
<feature type="region of interest" description="Disordered" evidence="1">
    <location>
        <begin position="214"/>
        <end position="237"/>
    </location>
</feature>
<dbReference type="PANTHER" id="PTHR46599">
    <property type="entry name" value="PIGGYBAC TRANSPOSABLE ELEMENT-DERIVED PROTEIN 4"/>
    <property type="match status" value="1"/>
</dbReference>
<protein>
    <recommendedName>
        <fullName evidence="2">PiggyBac transposable element-derived protein domain-containing protein</fullName>
    </recommendedName>
</protein>
<feature type="domain" description="PiggyBac transposable element-derived protein" evidence="2">
    <location>
        <begin position="325"/>
        <end position="431"/>
    </location>
</feature>
<dbReference type="AlphaFoldDB" id="A0AAE0ZL00"/>
<organism evidence="3 4">
    <name type="scientific">Elysia crispata</name>
    <name type="common">lettuce slug</name>
    <dbReference type="NCBI Taxonomy" id="231223"/>
    <lineage>
        <taxon>Eukaryota</taxon>
        <taxon>Metazoa</taxon>
        <taxon>Spiralia</taxon>
        <taxon>Lophotrochozoa</taxon>
        <taxon>Mollusca</taxon>
        <taxon>Gastropoda</taxon>
        <taxon>Heterobranchia</taxon>
        <taxon>Euthyneura</taxon>
        <taxon>Panpulmonata</taxon>
        <taxon>Sacoglossa</taxon>
        <taxon>Placobranchoidea</taxon>
        <taxon>Plakobranchidae</taxon>
        <taxon>Elysia</taxon>
    </lineage>
</organism>
<accession>A0AAE0ZL00</accession>
<evidence type="ECO:0000259" key="2">
    <source>
        <dbReference type="Pfam" id="PF13843"/>
    </source>
</evidence>
<name>A0AAE0ZL00_9GAST</name>
<dbReference type="EMBL" id="JAWDGP010003738">
    <property type="protein sequence ID" value="KAK3771428.1"/>
    <property type="molecule type" value="Genomic_DNA"/>
</dbReference>
<sequence length="460" mass="51924">MKHLSNSHAIASDPEVLRNWFQLLDSTLTAAGIKDIPAKIFNPGKVCCHPGPEWCKKNSAEHHRLWKGANYSCGSASGKLLPIRSVRGQKLASGLDTGNFFEAFENEENDLEDDFNLPCVSDDSGSSTNDDNEPNLKRYVDLDLDWPSVTPQNEIGRPETLPEFTLRNRNREKISLNAQKLAVALSGRSFQSLISKLFYLHLAIDTIMSDSDENIDLNDSQSECPDIDYEPSDDSNHDAVPQPLQEIGDNRIAVGVRSYQDKDNSNLVILPFKPENVPGLQLPQSLGVFQHCKATEIGAVLVHRGTISWFLGQIYYVQTKPGREAENYDPLFKVRPLLDHVRNVCSSVYKPKQNLSVDEAMVAYTGRISFKQYIKNKPTPWGFKIWCFAEAETGYLLNFQVYTDKNNRQNEQHGQGYQVVCNMLQGHLGKKPCCLLRQLLQLGQPCRRSSCRKDNLLRDH</sequence>
<comment type="caution">
    <text evidence="3">The sequence shown here is derived from an EMBL/GenBank/DDBJ whole genome shotgun (WGS) entry which is preliminary data.</text>
</comment>
<keyword evidence="4" id="KW-1185">Reference proteome</keyword>